<evidence type="ECO:0000313" key="2">
    <source>
        <dbReference type="EMBL" id="KAL2611272.1"/>
    </source>
</evidence>
<gene>
    <name evidence="2" type="ORF">R1flu_022964</name>
</gene>
<reference evidence="2 3" key="1">
    <citation type="submission" date="2024-09" db="EMBL/GenBank/DDBJ databases">
        <title>Chromosome-scale assembly of Riccia fluitans.</title>
        <authorList>
            <person name="Paukszto L."/>
            <person name="Sawicki J."/>
            <person name="Karawczyk K."/>
            <person name="Piernik-Szablinska J."/>
            <person name="Szczecinska M."/>
            <person name="Mazdziarz M."/>
        </authorList>
    </citation>
    <scope>NUCLEOTIDE SEQUENCE [LARGE SCALE GENOMIC DNA]</scope>
    <source>
        <strain evidence="2">Rf_01</strain>
        <tissue evidence="2">Aerial parts of the thallus</tissue>
    </source>
</reference>
<organism evidence="2 3">
    <name type="scientific">Riccia fluitans</name>
    <dbReference type="NCBI Taxonomy" id="41844"/>
    <lineage>
        <taxon>Eukaryota</taxon>
        <taxon>Viridiplantae</taxon>
        <taxon>Streptophyta</taxon>
        <taxon>Embryophyta</taxon>
        <taxon>Marchantiophyta</taxon>
        <taxon>Marchantiopsida</taxon>
        <taxon>Marchantiidae</taxon>
        <taxon>Marchantiales</taxon>
        <taxon>Ricciaceae</taxon>
        <taxon>Riccia</taxon>
    </lineage>
</organism>
<evidence type="ECO:0000313" key="3">
    <source>
        <dbReference type="Proteomes" id="UP001605036"/>
    </source>
</evidence>
<dbReference type="InterPro" id="IPR001753">
    <property type="entry name" value="Enoyl-CoA_hydra/iso"/>
</dbReference>
<comment type="similarity">
    <text evidence="1">Belongs to the enoyl-CoA hydratase/isomerase family.</text>
</comment>
<dbReference type="Pfam" id="PF00378">
    <property type="entry name" value="ECH_1"/>
    <property type="match status" value="1"/>
</dbReference>
<protein>
    <submittedName>
        <fullName evidence="2">Uncharacterized protein</fullName>
    </submittedName>
</protein>
<proteinExistence type="inferred from homology"/>
<sequence>MPIDAQLAEKWGLVSQVFPPAELMKTANAIAETILKNNEHMVLNRKAVINDGANMPLGEALRLEKV</sequence>
<evidence type="ECO:0000256" key="1">
    <source>
        <dbReference type="ARBA" id="ARBA00005254"/>
    </source>
</evidence>
<dbReference type="PANTHER" id="PTHR43802">
    <property type="entry name" value="ENOYL-COA HYDRATASE"/>
    <property type="match status" value="1"/>
</dbReference>
<keyword evidence="3" id="KW-1185">Reference proteome</keyword>
<dbReference type="PANTHER" id="PTHR43802:SF1">
    <property type="entry name" value="IP11341P-RELATED"/>
    <property type="match status" value="1"/>
</dbReference>
<dbReference type="Gene3D" id="3.90.226.10">
    <property type="entry name" value="2-enoyl-CoA Hydratase, Chain A, domain 1"/>
    <property type="match status" value="1"/>
</dbReference>
<dbReference type="Proteomes" id="UP001605036">
    <property type="component" value="Unassembled WGS sequence"/>
</dbReference>
<comment type="caution">
    <text evidence="2">The sequence shown here is derived from an EMBL/GenBank/DDBJ whole genome shotgun (WGS) entry which is preliminary data.</text>
</comment>
<accession>A0ABD1XQP3</accession>
<dbReference type="SUPFAM" id="SSF52096">
    <property type="entry name" value="ClpP/crotonase"/>
    <property type="match status" value="1"/>
</dbReference>
<dbReference type="InterPro" id="IPR029045">
    <property type="entry name" value="ClpP/crotonase-like_dom_sf"/>
</dbReference>
<name>A0ABD1XQP3_9MARC</name>
<dbReference type="EMBL" id="JBHFFA010000007">
    <property type="protein sequence ID" value="KAL2611272.1"/>
    <property type="molecule type" value="Genomic_DNA"/>
</dbReference>
<dbReference type="AlphaFoldDB" id="A0ABD1XQP3"/>